<feature type="binding site" evidence="9">
    <location>
        <position position="75"/>
    </location>
    <ligand>
        <name>isopentenyl diphosphate</name>
        <dbReference type="ChEBI" id="CHEBI:128769"/>
    </ligand>
</feature>
<evidence type="ECO:0000256" key="1">
    <source>
        <dbReference type="ARBA" id="ARBA00004141"/>
    </source>
</evidence>
<keyword evidence="6 9" id="KW-0408">Iron</keyword>
<organism evidence="11">
    <name type="scientific">Desulfofervidus auxilii</name>
    <dbReference type="NCBI Taxonomy" id="1621989"/>
    <lineage>
        <taxon>Bacteria</taxon>
        <taxon>Pseudomonadati</taxon>
        <taxon>Thermodesulfobacteriota</taxon>
        <taxon>Candidatus Desulfofervidia</taxon>
        <taxon>Candidatus Desulfofervidales</taxon>
        <taxon>Candidatus Desulfofervidaceae</taxon>
        <taxon>Candidatus Desulfofervidus</taxon>
    </lineage>
</organism>
<feature type="transmembrane region" description="Helical" evidence="10">
    <location>
        <begin position="452"/>
        <end position="470"/>
    </location>
</feature>
<comment type="cofactor">
    <cofactor evidence="9">
        <name>[4Fe-4S] cluster</name>
        <dbReference type="ChEBI" id="CHEBI:49883"/>
    </cofactor>
    <text evidence="9">Binds 1 [4Fe-4S] cluster per subunit.</text>
</comment>
<dbReference type="Gene3D" id="3.40.50.11270">
    <property type="match status" value="1"/>
</dbReference>
<dbReference type="EMBL" id="DRBS01000305">
    <property type="protein sequence ID" value="HDD44815.1"/>
    <property type="molecule type" value="Genomic_DNA"/>
</dbReference>
<comment type="pathway">
    <text evidence="9">Isoprenoid biosynthesis; isopentenyl diphosphate biosynthesis via DXP pathway; isopentenyl diphosphate from 1-deoxy-D-xylulose 5-phosphate: step 6/6.</text>
</comment>
<feature type="binding site" evidence="9">
    <location>
        <position position="264"/>
    </location>
    <ligand>
        <name>isopentenyl diphosphate</name>
        <dbReference type="ChEBI" id="CHEBI:128769"/>
    </ligand>
</feature>
<evidence type="ECO:0000256" key="7">
    <source>
        <dbReference type="ARBA" id="ARBA00023014"/>
    </source>
</evidence>
<evidence type="ECO:0000256" key="9">
    <source>
        <dbReference type="HAMAP-Rule" id="MF_00191"/>
    </source>
</evidence>
<keyword evidence="2 9" id="KW-0004">4Fe-4S</keyword>
<feature type="binding site" evidence="9">
    <location>
        <position position="97"/>
    </location>
    <ligand>
        <name>[4Fe-4S] cluster</name>
        <dbReference type="ChEBI" id="CHEBI:49883"/>
    </ligand>
</feature>
<keyword evidence="5 10" id="KW-1133">Transmembrane helix</keyword>
<feature type="binding site" evidence="9">
    <location>
        <position position="220"/>
    </location>
    <ligand>
        <name>dimethylallyl diphosphate</name>
        <dbReference type="ChEBI" id="CHEBI:57623"/>
    </ligand>
</feature>
<feature type="binding site" evidence="9">
    <location>
        <position position="264"/>
    </location>
    <ligand>
        <name>(2E)-4-hydroxy-3-methylbut-2-enyl diphosphate</name>
        <dbReference type="ChEBI" id="CHEBI:128753"/>
    </ligand>
</feature>
<feature type="binding site" evidence="9">
    <location>
        <position position="164"/>
    </location>
    <ligand>
        <name>(2E)-4-hydroxy-3-methylbut-2-enyl diphosphate</name>
        <dbReference type="ChEBI" id="CHEBI:128753"/>
    </ligand>
</feature>
<feature type="binding site" evidence="9">
    <location>
        <position position="12"/>
    </location>
    <ligand>
        <name>[4Fe-4S] cluster</name>
        <dbReference type="ChEBI" id="CHEBI:49883"/>
    </ligand>
</feature>
<dbReference type="GO" id="GO:0016020">
    <property type="term" value="C:membrane"/>
    <property type="evidence" value="ECO:0007669"/>
    <property type="project" value="UniProtKB-SubCell"/>
</dbReference>
<name>A0A7C0U3P2_DESA2</name>
<feature type="transmembrane region" description="Helical" evidence="10">
    <location>
        <begin position="422"/>
        <end position="440"/>
    </location>
</feature>
<evidence type="ECO:0000256" key="4">
    <source>
        <dbReference type="ARBA" id="ARBA00022723"/>
    </source>
</evidence>
<comment type="subcellular location">
    <subcellularLocation>
        <location evidence="1">Membrane</location>
        <topology evidence="1">Multi-pass membrane protein</topology>
    </subcellularLocation>
</comment>
<keyword evidence="9 11" id="KW-0560">Oxidoreductase</keyword>
<evidence type="ECO:0000256" key="8">
    <source>
        <dbReference type="ARBA" id="ARBA00023136"/>
    </source>
</evidence>
<accession>A0A7C0U3P2</accession>
<dbReference type="GO" id="GO:0016765">
    <property type="term" value="F:transferase activity, transferring alkyl or aryl (other than methyl) groups"/>
    <property type="evidence" value="ECO:0007669"/>
    <property type="project" value="InterPro"/>
</dbReference>
<feature type="binding site" evidence="9">
    <location>
        <position position="222"/>
    </location>
    <ligand>
        <name>isopentenyl diphosphate</name>
        <dbReference type="ChEBI" id="CHEBI:128769"/>
    </ligand>
</feature>
<keyword evidence="4 9" id="KW-0479">Metal-binding</keyword>
<dbReference type="GO" id="GO:0019288">
    <property type="term" value="P:isopentenyl diphosphate biosynthetic process, methylerythritol 4-phosphate pathway"/>
    <property type="evidence" value="ECO:0007669"/>
    <property type="project" value="UniProtKB-UniRule"/>
</dbReference>
<dbReference type="Proteomes" id="UP000886289">
    <property type="component" value="Unassembled WGS sequence"/>
</dbReference>
<feature type="active site" description="Proton donor" evidence="9">
    <location>
        <position position="127"/>
    </location>
</feature>
<comment type="function">
    <text evidence="9">Catalyzes the conversion of 1-hydroxy-2-methyl-2-(E)-butenyl 4-diphosphate (HMBPP) into a mixture of isopentenyl diphosphate (IPP) and dimethylallyl diphosphate (DMAPP). Acts in the terminal step of the DOXP/MEP pathway for isoprenoid precursor biosynthesis.</text>
</comment>
<gene>
    <name evidence="9 11" type="primary">ispH</name>
    <name evidence="11" type="ORF">ENG63_08170</name>
</gene>
<dbReference type="InterPro" id="IPR000537">
    <property type="entry name" value="UbiA_prenyltransferase"/>
</dbReference>
<feature type="binding site" evidence="9">
    <location>
        <position position="42"/>
    </location>
    <ligand>
        <name>isopentenyl diphosphate</name>
        <dbReference type="ChEBI" id="CHEBI:128769"/>
    </ligand>
</feature>
<evidence type="ECO:0000256" key="6">
    <source>
        <dbReference type="ARBA" id="ARBA00023004"/>
    </source>
</evidence>
<feature type="binding site" evidence="9">
    <location>
        <position position="220"/>
    </location>
    <ligand>
        <name>(2E)-4-hydroxy-3-methylbut-2-enyl diphosphate</name>
        <dbReference type="ChEBI" id="CHEBI:128753"/>
    </ligand>
</feature>
<feature type="binding site" evidence="9">
    <location>
        <position position="75"/>
    </location>
    <ligand>
        <name>dimethylallyl diphosphate</name>
        <dbReference type="ChEBI" id="CHEBI:57623"/>
    </ligand>
</feature>
<feature type="binding site" evidence="9">
    <location>
        <position position="192"/>
    </location>
    <ligand>
        <name>[4Fe-4S] cluster</name>
        <dbReference type="ChEBI" id="CHEBI:49883"/>
    </ligand>
</feature>
<feature type="binding site" evidence="9">
    <location>
        <position position="42"/>
    </location>
    <ligand>
        <name>(2E)-4-hydroxy-3-methylbut-2-enyl diphosphate</name>
        <dbReference type="ChEBI" id="CHEBI:128753"/>
    </ligand>
</feature>
<feature type="transmembrane region" description="Helical" evidence="10">
    <location>
        <begin position="297"/>
        <end position="315"/>
    </location>
</feature>
<dbReference type="Gene3D" id="1.20.120.1780">
    <property type="entry name" value="UbiA prenyltransferase"/>
    <property type="match status" value="1"/>
</dbReference>
<sequence length="562" mass="63953">MTIILAKKAGFCMGVKRAVELVFKTARQFKKQKIFTLGPIIHNPQVLELLEKQGVKIISSPQEAVPGSVVVIRAHGVPPDIKKQLIERNVFVVDATCPRVLMVQQLVKRYSQKGYQVIIVGEKKHPEVKGLCGYVQGQALVINNEEEVKKLPLSFKKIIVVAQTTQNEVLFKKLANLLKRRYPEVKVFNTVCNSTHERQEEVRKIAKNVEAFIVVGGKMSGNTRRLAQIAQEEGVKTYHIETEEELVSSEIKQFKKVAVTAGASTPYWLIRRVIFRLEDLLMADKPSRWIFYNPLKWALMTNFWAALGGASLAIIGAKLLNCTLSKLPFIAFAYLWAMHLLNHLTDLEATKLTDPTRGHFFEKYYILFWIMGLGCIIFSLYLTWPILPAFFILLFLTFAGIIYNIKIPVLKLKLKNLPGSKTILVPFAWGFISAFFPFFLKPSSPPLKAFLVFAYLSILAFIRTCCFDLLDIQGDQMVGRETLPIVLGEKNSFKLLYILVIGAIFLTVILTYINTFPKEAYFYSLVLMGFLLYLWQMEKKYLRPGVISEALIDGQFILMALF</sequence>
<dbReference type="NCBIfam" id="NF002187">
    <property type="entry name" value="PRK01045.1-1"/>
    <property type="match status" value="1"/>
</dbReference>
<feature type="transmembrane region" description="Helical" evidence="10">
    <location>
        <begin position="327"/>
        <end position="344"/>
    </location>
</feature>
<dbReference type="UniPathway" id="UPA00056">
    <property type="reaction ID" value="UER00097"/>
</dbReference>
<dbReference type="PANTHER" id="PTHR30426">
    <property type="entry name" value="4-HYDROXY-3-METHYLBUT-2-ENYL DIPHOSPHATE REDUCTASE"/>
    <property type="match status" value="1"/>
</dbReference>
<dbReference type="Pfam" id="PF01040">
    <property type="entry name" value="UbiA"/>
    <property type="match status" value="1"/>
</dbReference>
<evidence type="ECO:0000256" key="5">
    <source>
        <dbReference type="ARBA" id="ARBA00022989"/>
    </source>
</evidence>
<dbReference type="GO" id="GO:0051539">
    <property type="term" value="F:4 iron, 4 sulfur cluster binding"/>
    <property type="evidence" value="ECO:0007669"/>
    <property type="project" value="UniProtKB-UniRule"/>
</dbReference>
<comment type="similarity">
    <text evidence="9">Belongs to the IspH family.</text>
</comment>
<comment type="caution">
    <text evidence="9">Lacks conserved residue(s) required for the propagation of feature annotation.</text>
</comment>
<feature type="transmembrane region" description="Helical" evidence="10">
    <location>
        <begin position="390"/>
        <end position="410"/>
    </location>
</feature>
<dbReference type="EC" id="1.17.7.4" evidence="9"/>
<evidence type="ECO:0000256" key="3">
    <source>
        <dbReference type="ARBA" id="ARBA00022692"/>
    </source>
</evidence>
<comment type="catalytic activity">
    <reaction evidence="9">
        <text>isopentenyl diphosphate + 2 oxidized [2Fe-2S]-[ferredoxin] + H2O = (2E)-4-hydroxy-3-methylbut-2-enyl diphosphate + 2 reduced [2Fe-2S]-[ferredoxin] + 2 H(+)</text>
        <dbReference type="Rhea" id="RHEA:24488"/>
        <dbReference type="Rhea" id="RHEA-COMP:10000"/>
        <dbReference type="Rhea" id="RHEA-COMP:10001"/>
        <dbReference type="ChEBI" id="CHEBI:15377"/>
        <dbReference type="ChEBI" id="CHEBI:15378"/>
        <dbReference type="ChEBI" id="CHEBI:33737"/>
        <dbReference type="ChEBI" id="CHEBI:33738"/>
        <dbReference type="ChEBI" id="CHEBI:128753"/>
        <dbReference type="ChEBI" id="CHEBI:128769"/>
        <dbReference type="EC" id="1.17.7.4"/>
    </reaction>
</comment>
<feature type="binding site" evidence="9">
    <location>
        <position position="125"/>
    </location>
    <ligand>
        <name>(2E)-4-hydroxy-3-methylbut-2-enyl diphosphate</name>
        <dbReference type="ChEBI" id="CHEBI:128753"/>
    </ligand>
</feature>
<proteinExistence type="inferred from homology"/>
<dbReference type="InterPro" id="IPR003451">
    <property type="entry name" value="LytB/IspH"/>
</dbReference>
<dbReference type="Pfam" id="PF02401">
    <property type="entry name" value="LYTB"/>
    <property type="match status" value="1"/>
</dbReference>
<keyword evidence="8 10" id="KW-0472">Membrane</keyword>
<evidence type="ECO:0000313" key="11">
    <source>
        <dbReference type="EMBL" id="HDD44815.1"/>
    </source>
</evidence>
<comment type="caution">
    <text evidence="11">The sequence shown here is derived from an EMBL/GenBank/DDBJ whole genome shotgun (WGS) entry which is preliminary data.</text>
</comment>
<comment type="catalytic activity">
    <reaction evidence="9">
        <text>dimethylallyl diphosphate + 2 oxidized [2Fe-2S]-[ferredoxin] + H2O = (2E)-4-hydroxy-3-methylbut-2-enyl diphosphate + 2 reduced [2Fe-2S]-[ferredoxin] + 2 H(+)</text>
        <dbReference type="Rhea" id="RHEA:24825"/>
        <dbReference type="Rhea" id="RHEA-COMP:10000"/>
        <dbReference type="Rhea" id="RHEA-COMP:10001"/>
        <dbReference type="ChEBI" id="CHEBI:15377"/>
        <dbReference type="ChEBI" id="CHEBI:15378"/>
        <dbReference type="ChEBI" id="CHEBI:33737"/>
        <dbReference type="ChEBI" id="CHEBI:33738"/>
        <dbReference type="ChEBI" id="CHEBI:57623"/>
        <dbReference type="ChEBI" id="CHEBI:128753"/>
        <dbReference type="EC" id="1.17.7.4"/>
    </reaction>
</comment>
<feature type="binding site" evidence="9">
    <location>
        <position position="220"/>
    </location>
    <ligand>
        <name>isopentenyl diphosphate</name>
        <dbReference type="ChEBI" id="CHEBI:128769"/>
    </ligand>
</feature>
<dbReference type="PANTHER" id="PTHR30426:SF0">
    <property type="entry name" value="4-HYDROXY-3-METHYLBUT-2-ENYL DIPHOSPHATE REDUCTASE"/>
    <property type="match status" value="1"/>
</dbReference>
<reference evidence="11" key="1">
    <citation type="journal article" date="2020" name="mSystems">
        <title>Genome- and Community-Level Interaction Insights into Carbon Utilization and Element Cycling Functions of Hydrothermarchaeota in Hydrothermal Sediment.</title>
        <authorList>
            <person name="Zhou Z."/>
            <person name="Liu Y."/>
            <person name="Xu W."/>
            <person name="Pan J."/>
            <person name="Luo Z.H."/>
            <person name="Li M."/>
        </authorList>
    </citation>
    <scope>NUCLEOTIDE SEQUENCE [LARGE SCALE GENOMIC DNA]</scope>
    <source>
        <strain evidence="11">HyVt-233</strain>
    </source>
</reference>
<feature type="binding site" evidence="9">
    <location>
        <position position="125"/>
    </location>
    <ligand>
        <name>dimethylallyl diphosphate</name>
        <dbReference type="ChEBI" id="CHEBI:57623"/>
    </ligand>
</feature>
<feature type="binding site" evidence="9">
    <location>
        <position position="264"/>
    </location>
    <ligand>
        <name>dimethylallyl diphosphate</name>
        <dbReference type="ChEBI" id="CHEBI:57623"/>
    </ligand>
</feature>
<feature type="binding site" evidence="9">
    <location>
        <position position="75"/>
    </location>
    <ligand>
        <name>(2E)-4-hydroxy-3-methylbut-2-enyl diphosphate</name>
        <dbReference type="ChEBI" id="CHEBI:128753"/>
    </ligand>
</feature>
<dbReference type="Gene3D" id="3.40.1010.20">
    <property type="entry name" value="4-hydroxy-3-methylbut-2-enyl diphosphate reductase, catalytic domain"/>
    <property type="match status" value="2"/>
</dbReference>
<dbReference type="AlphaFoldDB" id="A0A7C0U3P2"/>
<dbReference type="GO" id="GO:0050992">
    <property type="term" value="P:dimethylallyl diphosphate biosynthetic process"/>
    <property type="evidence" value="ECO:0007669"/>
    <property type="project" value="UniProtKB-UniRule"/>
</dbReference>
<feature type="transmembrane region" description="Helical" evidence="10">
    <location>
        <begin position="495"/>
        <end position="514"/>
    </location>
</feature>
<keyword evidence="9" id="KW-0414">Isoprene biosynthesis</keyword>
<evidence type="ECO:0000256" key="10">
    <source>
        <dbReference type="SAM" id="Phobius"/>
    </source>
</evidence>
<comment type="pathway">
    <text evidence="9">Isoprenoid biosynthesis; dimethylallyl diphosphate biosynthesis; dimethylallyl diphosphate from (2E)-4-hydroxy-3-methylbutenyl diphosphate: step 1/1.</text>
</comment>
<dbReference type="UniPathway" id="UPA00059">
    <property type="reaction ID" value="UER00105"/>
</dbReference>
<protein>
    <recommendedName>
        <fullName evidence="9">4-hydroxy-3-methylbut-2-enyl diphosphate reductase</fullName>
        <shortName evidence="9">HMBPP reductase</shortName>
        <ecNumber evidence="9">1.17.7.4</ecNumber>
    </recommendedName>
</protein>
<feature type="binding site" evidence="9">
    <location>
        <position position="222"/>
    </location>
    <ligand>
        <name>dimethylallyl diphosphate</name>
        <dbReference type="ChEBI" id="CHEBI:57623"/>
    </ligand>
</feature>
<dbReference type="HAMAP" id="MF_00191">
    <property type="entry name" value="IspH"/>
    <property type="match status" value="1"/>
</dbReference>
<dbReference type="GO" id="GO:0016114">
    <property type="term" value="P:terpenoid biosynthetic process"/>
    <property type="evidence" value="ECO:0007669"/>
    <property type="project" value="UniProtKB-UniRule"/>
</dbReference>
<evidence type="ECO:0000256" key="2">
    <source>
        <dbReference type="ARBA" id="ARBA00022485"/>
    </source>
</evidence>
<dbReference type="GO" id="GO:0051745">
    <property type="term" value="F:4-hydroxy-3-methylbut-2-enyl diphosphate reductase activity"/>
    <property type="evidence" value="ECO:0007669"/>
    <property type="project" value="UniProtKB-UniRule"/>
</dbReference>
<feature type="transmembrane region" description="Helical" evidence="10">
    <location>
        <begin position="520"/>
        <end position="535"/>
    </location>
</feature>
<keyword evidence="3 10" id="KW-0812">Transmembrane</keyword>
<feature type="binding site" evidence="9">
    <location>
        <position position="42"/>
    </location>
    <ligand>
        <name>dimethylallyl diphosphate</name>
        <dbReference type="ChEBI" id="CHEBI:57623"/>
    </ligand>
</feature>
<keyword evidence="7 9" id="KW-0411">Iron-sulfur</keyword>
<dbReference type="CDD" id="cd13944">
    <property type="entry name" value="lytB_ispH"/>
    <property type="match status" value="1"/>
</dbReference>
<feature type="binding site" evidence="9">
    <location>
        <position position="222"/>
    </location>
    <ligand>
        <name>(2E)-4-hydroxy-3-methylbut-2-enyl diphosphate</name>
        <dbReference type="ChEBI" id="CHEBI:128753"/>
    </ligand>
</feature>
<dbReference type="GO" id="GO:0046872">
    <property type="term" value="F:metal ion binding"/>
    <property type="evidence" value="ECO:0007669"/>
    <property type="project" value="UniProtKB-KW"/>
</dbReference>
<feature type="binding site" evidence="9">
    <location>
        <position position="125"/>
    </location>
    <ligand>
        <name>isopentenyl diphosphate</name>
        <dbReference type="ChEBI" id="CHEBI:128769"/>
    </ligand>
</feature>
<feature type="transmembrane region" description="Helical" evidence="10">
    <location>
        <begin position="364"/>
        <end position="384"/>
    </location>
</feature>
<dbReference type="NCBIfam" id="TIGR00216">
    <property type="entry name" value="ispH_lytB"/>
    <property type="match status" value="1"/>
</dbReference>